<comment type="similarity">
    <text evidence="1 3">Belongs to the GcvH family.</text>
</comment>
<keyword evidence="2 3" id="KW-0450">Lipoyl</keyword>
<dbReference type="InterPro" id="IPR000089">
    <property type="entry name" value="Biotin_lipoyl"/>
</dbReference>
<proteinExistence type="inferred from homology"/>
<evidence type="ECO:0000256" key="3">
    <source>
        <dbReference type="HAMAP-Rule" id="MF_00272"/>
    </source>
</evidence>
<dbReference type="NCBIfam" id="NF002270">
    <property type="entry name" value="PRK01202.1"/>
    <property type="match status" value="1"/>
</dbReference>
<dbReference type="InterPro" id="IPR017453">
    <property type="entry name" value="GCV_H_sub"/>
</dbReference>
<dbReference type="GO" id="GO:0009249">
    <property type="term" value="P:protein lipoylation"/>
    <property type="evidence" value="ECO:0007669"/>
    <property type="project" value="TreeGrafter"/>
</dbReference>
<dbReference type="HAMAP" id="MF_00272">
    <property type="entry name" value="GcvH"/>
    <property type="match status" value="1"/>
</dbReference>
<gene>
    <name evidence="3" type="primary">gcvH</name>
    <name evidence="6" type="ORF">HGMM_F52E02C39</name>
</gene>
<dbReference type="Gene3D" id="2.40.50.100">
    <property type="match status" value="1"/>
</dbReference>
<dbReference type="PANTHER" id="PTHR11715:SF3">
    <property type="entry name" value="GLYCINE CLEAVAGE SYSTEM H PROTEIN-RELATED"/>
    <property type="match status" value="1"/>
</dbReference>
<feature type="modified residue" description="N6-lipoyllysine" evidence="3 4">
    <location>
        <position position="64"/>
    </location>
</feature>
<evidence type="ECO:0000259" key="5">
    <source>
        <dbReference type="PROSITE" id="PS50968"/>
    </source>
</evidence>
<dbReference type="SUPFAM" id="SSF51230">
    <property type="entry name" value="Single hybrid motif"/>
    <property type="match status" value="1"/>
</dbReference>
<dbReference type="AlphaFoldDB" id="H5SNX0"/>
<protein>
    <recommendedName>
        <fullName evidence="3">Glycine cleavage system H protein</fullName>
    </recommendedName>
</protein>
<reference evidence="6" key="1">
    <citation type="journal article" date="2005" name="Environ. Microbiol.">
        <title>Genetic and functional properties of uncultivated thermophilic crenarchaeotes from a subsurface gold mine as revealed by analysis of genome fragments.</title>
        <authorList>
            <person name="Nunoura T."/>
            <person name="Hirayama H."/>
            <person name="Takami H."/>
            <person name="Oida H."/>
            <person name="Nishi S."/>
            <person name="Shimamura S."/>
            <person name="Suzuki Y."/>
            <person name="Inagaki F."/>
            <person name="Takai K."/>
            <person name="Nealson K.H."/>
            <person name="Horikoshi K."/>
        </authorList>
    </citation>
    <scope>NUCLEOTIDE SEQUENCE</scope>
</reference>
<organism evidence="6">
    <name type="scientific">uncultured Bacteroidota bacterium</name>
    <dbReference type="NCBI Taxonomy" id="152509"/>
    <lineage>
        <taxon>Bacteria</taxon>
        <taxon>Pseudomonadati</taxon>
        <taxon>Bacteroidota</taxon>
        <taxon>environmental samples</taxon>
    </lineage>
</organism>
<dbReference type="PANTHER" id="PTHR11715">
    <property type="entry name" value="GLYCINE CLEAVAGE SYSTEM H PROTEIN"/>
    <property type="match status" value="1"/>
</dbReference>
<comment type="subunit">
    <text evidence="3">The glycine cleavage system is composed of four proteins: P, T, L and H.</text>
</comment>
<comment type="cofactor">
    <cofactor evidence="3">
        <name>(R)-lipoate</name>
        <dbReference type="ChEBI" id="CHEBI:83088"/>
    </cofactor>
    <text evidence="3">Binds 1 lipoyl cofactor covalently.</text>
</comment>
<dbReference type="InterPro" id="IPR033753">
    <property type="entry name" value="GCV_H/Fam206"/>
</dbReference>
<dbReference type="CDD" id="cd06848">
    <property type="entry name" value="GCS_H"/>
    <property type="match status" value="1"/>
</dbReference>
<dbReference type="GO" id="GO:0019464">
    <property type="term" value="P:glycine decarboxylation via glycine cleavage system"/>
    <property type="evidence" value="ECO:0007669"/>
    <property type="project" value="UniProtKB-UniRule"/>
</dbReference>
<dbReference type="GO" id="GO:0005829">
    <property type="term" value="C:cytosol"/>
    <property type="evidence" value="ECO:0007669"/>
    <property type="project" value="TreeGrafter"/>
</dbReference>
<dbReference type="GO" id="GO:0005960">
    <property type="term" value="C:glycine cleavage complex"/>
    <property type="evidence" value="ECO:0007669"/>
    <property type="project" value="InterPro"/>
</dbReference>
<dbReference type="InterPro" id="IPR011053">
    <property type="entry name" value="Single_hybrid_motif"/>
</dbReference>
<dbReference type="InterPro" id="IPR002930">
    <property type="entry name" value="GCV_H"/>
</dbReference>
<sequence length="126" mass="14180">MHFPEHLYYTREHEWLRLLENGEALVGITDFAQSQLGDIVFVDIPTVGQTLEAGAVFGTVEAVKTVSDLYLPVTATILEKNPLLESQPEKVNQDPYGEGWMIRIRVEKPEEVANLLRVQAYQALLG</sequence>
<evidence type="ECO:0000256" key="2">
    <source>
        <dbReference type="ARBA" id="ARBA00022823"/>
    </source>
</evidence>
<evidence type="ECO:0000256" key="4">
    <source>
        <dbReference type="PIRSR" id="PIRSR617453-50"/>
    </source>
</evidence>
<dbReference type="EMBL" id="AP011785">
    <property type="protein sequence ID" value="BAL57856.1"/>
    <property type="molecule type" value="Genomic_DNA"/>
</dbReference>
<name>H5SNX0_9BACT</name>
<dbReference type="NCBIfam" id="TIGR00527">
    <property type="entry name" value="gcvH"/>
    <property type="match status" value="1"/>
</dbReference>
<evidence type="ECO:0000313" key="6">
    <source>
        <dbReference type="EMBL" id="BAL57856.1"/>
    </source>
</evidence>
<evidence type="ECO:0000256" key="1">
    <source>
        <dbReference type="ARBA" id="ARBA00009249"/>
    </source>
</evidence>
<feature type="domain" description="Lipoyl-binding" evidence="5">
    <location>
        <begin position="23"/>
        <end position="105"/>
    </location>
</feature>
<comment type="function">
    <text evidence="3">The glycine cleavage system catalyzes the degradation of glycine. The H protein shuttles the methylamine group of glycine from the P protein to the T protein.</text>
</comment>
<accession>H5SNX0</accession>
<dbReference type="PROSITE" id="PS50968">
    <property type="entry name" value="BIOTINYL_LIPOYL"/>
    <property type="match status" value="1"/>
</dbReference>
<reference evidence="6" key="2">
    <citation type="journal article" date="2012" name="PLoS ONE">
        <title>A Deeply Branching Thermophilic Bacterium with an Ancient Acetyl-CoA Pathway Dominates a Subsurface Ecosystem.</title>
        <authorList>
            <person name="Takami H."/>
            <person name="Noguchi H."/>
            <person name="Takaki Y."/>
            <person name="Uchiyama I."/>
            <person name="Toyoda A."/>
            <person name="Nishi S."/>
            <person name="Chee G.-J."/>
            <person name="Arai W."/>
            <person name="Nunoura T."/>
            <person name="Itoh T."/>
            <person name="Hattori M."/>
            <person name="Takai K."/>
        </authorList>
    </citation>
    <scope>NUCLEOTIDE SEQUENCE</scope>
</reference>
<dbReference type="Pfam" id="PF01597">
    <property type="entry name" value="GCV_H"/>
    <property type="match status" value="1"/>
</dbReference>